<feature type="domain" description="DHHA1" evidence="3">
    <location>
        <begin position="221"/>
        <end position="308"/>
    </location>
</feature>
<dbReference type="InterPro" id="IPR051319">
    <property type="entry name" value="Oligoribo/pAp-PDE_c-di-AMP_PDE"/>
</dbReference>
<dbReference type="RefSeq" id="WP_248655974.1">
    <property type="nucleotide sequence ID" value="NZ_CP096658.1"/>
</dbReference>
<keyword evidence="5" id="KW-1185">Reference proteome</keyword>
<feature type="region of interest" description="Disordered" evidence="1">
    <location>
        <begin position="337"/>
        <end position="362"/>
    </location>
</feature>
<evidence type="ECO:0000259" key="2">
    <source>
        <dbReference type="Pfam" id="PF01368"/>
    </source>
</evidence>
<feature type="compositionally biased region" description="Low complexity" evidence="1">
    <location>
        <begin position="344"/>
        <end position="355"/>
    </location>
</feature>
<dbReference type="InterPro" id="IPR003156">
    <property type="entry name" value="DHHA1_dom"/>
</dbReference>
<dbReference type="InterPro" id="IPR001667">
    <property type="entry name" value="DDH_dom"/>
</dbReference>
<dbReference type="PANTHER" id="PTHR47618">
    <property type="entry name" value="BIFUNCTIONAL OLIGORIBONUCLEASE AND PAP PHOSPHATASE NRNA"/>
    <property type="match status" value="1"/>
</dbReference>
<evidence type="ECO:0000259" key="3">
    <source>
        <dbReference type="Pfam" id="PF02272"/>
    </source>
</evidence>
<accession>A0A8U0ILL7</accession>
<protein>
    <submittedName>
        <fullName evidence="4">Bifunctional oligoribonuclease/PAP phosphatase NrnA</fullName>
    </submittedName>
</protein>
<dbReference type="InterPro" id="IPR038763">
    <property type="entry name" value="DHH_sf"/>
</dbReference>
<proteinExistence type="predicted"/>
<dbReference type="EMBL" id="CP096658">
    <property type="protein sequence ID" value="UPW01576.1"/>
    <property type="molecule type" value="Genomic_DNA"/>
</dbReference>
<dbReference type="Proteomes" id="UP000830434">
    <property type="component" value="Chromosome"/>
</dbReference>
<gene>
    <name evidence="4" type="ORF">M0R88_05595</name>
</gene>
<dbReference type="Gene3D" id="3.10.310.30">
    <property type="match status" value="1"/>
</dbReference>
<dbReference type="GeneID" id="72189308"/>
<feature type="domain" description="DDH" evidence="2">
    <location>
        <begin position="18"/>
        <end position="162"/>
    </location>
</feature>
<dbReference type="SUPFAM" id="SSF64182">
    <property type="entry name" value="DHH phosphoesterases"/>
    <property type="match status" value="1"/>
</dbReference>
<reference evidence="4" key="1">
    <citation type="submission" date="2022-04" db="EMBL/GenBank/DDBJ databases">
        <title>Diverse halophilic archaea isolated from saline environments.</title>
        <authorList>
            <person name="Cui H.-L."/>
        </authorList>
    </citation>
    <scope>NUCLEOTIDE SEQUENCE</scope>
    <source>
        <strain evidence="4">XZYJT40</strain>
    </source>
</reference>
<dbReference type="PANTHER" id="PTHR47618:SF1">
    <property type="entry name" value="BIFUNCTIONAL OLIGORIBONUCLEASE AND PAP PHOSPHATASE NRNA"/>
    <property type="match status" value="1"/>
</dbReference>
<dbReference type="KEGG" id="haxz:M0R88_05595"/>
<dbReference type="AlphaFoldDB" id="A0A8U0ILL7"/>
<organism evidence="4 5">
    <name type="scientific">Halorussus gelatinilyticus</name>
    <dbReference type="NCBI Taxonomy" id="2937524"/>
    <lineage>
        <taxon>Archaea</taxon>
        <taxon>Methanobacteriati</taxon>
        <taxon>Methanobacteriota</taxon>
        <taxon>Stenosarchaea group</taxon>
        <taxon>Halobacteria</taxon>
        <taxon>Halobacteriales</taxon>
        <taxon>Haladaptataceae</taxon>
        <taxon>Halorussus</taxon>
    </lineage>
</organism>
<dbReference type="Pfam" id="PF02272">
    <property type="entry name" value="DHHA1"/>
    <property type="match status" value="1"/>
</dbReference>
<evidence type="ECO:0000313" key="4">
    <source>
        <dbReference type="EMBL" id="UPW01576.1"/>
    </source>
</evidence>
<dbReference type="Pfam" id="PF01368">
    <property type="entry name" value="DHH"/>
    <property type="match status" value="1"/>
</dbReference>
<evidence type="ECO:0000313" key="5">
    <source>
        <dbReference type="Proteomes" id="UP000830434"/>
    </source>
</evidence>
<dbReference type="Gene3D" id="3.90.1640.10">
    <property type="entry name" value="inorganic pyrophosphatase (n-terminal core)"/>
    <property type="match status" value="1"/>
</dbReference>
<evidence type="ECO:0000256" key="1">
    <source>
        <dbReference type="SAM" id="MobiDB-lite"/>
    </source>
</evidence>
<name>A0A8U0ILL7_9EURY</name>
<sequence length="362" mass="38198">MSKSAELHDLLADGEELTIVCHNNPDPDCLASALALGRIAAHAGIDERRILYSGDISHQQNRAFVNLLELDLQQFDPESVGERAADSLVAFVDHSVPGVNNEVPEDVPVDVVIDHHPAEGIDARFADHREEVGATATILTEYVHELDVAFDQTLATGLLFAIRRETLGFLRGVTGDEYDAARILHEFADPDMLRRLSTPAVSGATVDAIADAVDNRVVRGSVLISHVGRTNERDALPQAADYLATLEGVETAIVFGIVDDEIELSARSTDSRVHVGNVLRDIFEDVGSAGGHREMAGGQIPLGVFADLTADGTDAELVGIVARVVTNRLVSGLKLADESGASGGSSASDTSGAPAESGTDGA</sequence>
<dbReference type="GO" id="GO:0003676">
    <property type="term" value="F:nucleic acid binding"/>
    <property type="evidence" value="ECO:0007669"/>
    <property type="project" value="InterPro"/>
</dbReference>